<evidence type="ECO:0000313" key="2">
    <source>
        <dbReference type="Proteomes" id="UP000077786"/>
    </source>
</evidence>
<name>A0A1B6VHC0_9PROT</name>
<dbReference type="EMBL" id="LUTU01000015">
    <property type="protein sequence ID" value="OAJ66468.1"/>
    <property type="molecule type" value="Genomic_DNA"/>
</dbReference>
<dbReference type="Gene3D" id="1.10.10.10">
    <property type="entry name" value="Winged helix-like DNA-binding domain superfamily/Winged helix DNA-binding domain"/>
    <property type="match status" value="1"/>
</dbReference>
<organism evidence="1 2">
    <name type="scientific">Gluconobacter cerinus</name>
    <dbReference type="NCBI Taxonomy" id="38307"/>
    <lineage>
        <taxon>Bacteria</taxon>
        <taxon>Pseudomonadati</taxon>
        <taxon>Pseudomonadota</taxon>
        <taxon>Alphaproteobacteria</taxon>
        <taxon>Acetobacterales</taxon>
        <taxon>Acetobacteraceae</taxon>
        <taxon>Gluconobacter</taxon>
    </lineage>
</organism>
<dbReference type="GO" id="GO:0043565">
    <property type="term" value="F:sequence-specific DNA binding"/>
    <property type="evidence" value="ECO:0007669"/>
    <property type="project" value="InterPro"/>
</dbReference>
<dbReference type="GO" id="GO:0004803">
    <property type="term" value="F:transposase activity"/>
    <property type="evidence" value="ECO:0007669"/>
    <property type="project" value="InterPro"/>
</dbReference>
<proteinExistence type="predicted"/>
<protein>
    <submittedName>
        <fullName evidence="1">Transposase</fullName>
    </submittedName>
</protein>
<accession>A0A1B6VHC0</accession>
<dbReference type="Proteomes" id="UP000077786">
    <property type="component" value="Unassembled WGS sequence"/>
</dbReference>
<dbReference type="GO" id="GO:0006313">
    <property type="term" value="P:DNA transposition"/>
    <property type="evidence" value="ECO:0007669"/>
    <property type="project" value="InterPro"/>
</dbReference>
<gene>
    <name evidence="1" type="ORF">A0123_02875</name>
</gene>
<dbReference type="SUPFAM" id="SSF48295">
    <property type="entry name" value="TrpR-like"/>
    <property type="match status" value="1"/>
</dbReference>
<dbReference type="InterPro" id="IPR036388">
    <property type="entry name" value="WH-like_DNA-bd_sf"/>
</dbReference>
<sequence>MGKVTRKRYSGEFKSRVALEAIRGEQTLAELASKHGVHQTMIAQWKRQAIEGMASLFSGKAAPEATASPADVEKLHAKIGQLLVERDFLRDASARLGVIRGGR</sequence>
<dbReference type="InterPro" id="IPR002514">
    <property type="entry name" value="Transposase_8"/>
</dbReference>
<dbReference type="InterPro" id="IPR010921">
    <property type="entry name" value="Trp_repressor/repl_initiator"/>
</dbReference>
<dbReference type="AlphaFoldDB" id="A0A1B6VHC0"/>
<comment type="caution">
    <text evidence="1">The sequence shown here is derived from an EMBL/GenBank/DDBJ whole genome shotgun (WGS) entry which is preliminary data.</text>
</comment>
<dbReference type="PATRIC" id="fig|38307.3.peg.2999"/>
<dbReference type="Pfam" id="PF01527">
    <property type="entry name" value="HTH_Tnp_1"/>
    <property type="match status" value="1"/>
</dbReference>
<evidence type="ECO:0000313" key="1">
    <source>
        <dbReference type="EMBL" id="OAJ66468.1"/>
    </source>
</evidence>
<reference evidence="1 2" key="1">
    <citation type="submission" date="2016-03" db="EMBL/GenBank/DDBJ databases">
        <title>Draft genome sequence of Gluconobacter cerinus strain CECT 9110.</title>
        <authorList>
            <person name="Sainz F."/>
            <person name="Mas A."/>
            <person name="Torija M.J."/>
        </authorList>
    </citation>
    <scope>NUCLEOTIDE SEQUENCE [LARGE SCALE GENOMIC DNA]</scope>
    <source>
        <strain evidence="1 2">CECT 9110</strain>
    </source>
</reference>